<sequence length="82" mass="9067">MQIMKIYDAIMFLLHSEDGMACSSMIPKSATFSPTTQPSSALRDDNSDEAADVERFGNLRTPAPPSTDSPFKDRIQGSRTRK</sequence>
<proteinExistence type="predicted"/>
<dbReference type="Proteomes" id="UP000095287">
    <property type="component" value="Unplaced"/>
</dbReference>
<dbReference type="WBParaSite" id="L893_g29953.t1">
    <property type="protein sequence ID" value="L893_g29953.t1"/>
    <property type="gene ID" value="L893_g29953"/>
</dbReference>
<feature type="region of interest" description="Disordered" evidence="1">
    <location>
        <begin position="30"/>
        <end position="82"/>
    </location>
</feature>
<evidence type="ECO:0000313" key="3">
    <source>
        <dbReference type="WBParaSite" id="L893_g29953.t1"/>
    </source>
</evidence>
<accession>A0A1I7ZUL3</accession>
<name>A0A1I7ZUL3_9BILA</name>
<keyword evidence="2" id="KW-1185">Reference proteome</keyword>
<feature type="compositionally biased region" description="Polar residues" evidence="1">
    <location>
        <begin position="30"/>
        <end position="40"/>
    </location>
</feature>
<reference evidence="3" key="1">
    <citation type="submission" date="2016-11" db="UniProtKB">
        <authorList>
            <consortium name="WormBaseParasite"/>
        </authorList>
    </citation>
    <scope>IDENTIFICATION</scope>
</reference>
<evidence type="ECO:0000256" key="1">
    <source>
        <dbReference type="SAM" id="MobiDB-lite"/>
    </source>
</evidence>
<organism evidence="2 3">
    <name type="scientific">Steinernema glaseri</name>
    <dbReference type="NCBI Taxonomy" id="37863"/>
    <lineage>
        <taxon>Eukaryota</taxon>
        <taxon>Metazoa</taxon>
        <taxon>Ecdysozoa</taxon>
        <taxon>Nematoda</taxon>
        <taxon>Chromadorea</taxon>
        <taxon>Rhabditida</taxon>
        <taxon>Tylenchina</taxon>
        <taxon>Panagrolaimomorpha</taxon>
        <taxon>Strongyloidoidea</taxon>
        <taxon>Steinernematidae</taxon>
        <taxon>Steinernema</taxon>
    </lineage>
</organism>
<dbReference type="AlphaFoldDB" id="A0A1I7ZUL3"/>
<evidence type="ECO:0000313" key="2">
    <source>
        <dbReference type="Proteomes" id="UP000095287"/>
    </source>
</evidence>
<protein>
    <submittedName>
        <fullName evidence="3">Uncharacterized protein</fullName>
    </submittedName>
</protein>